<dbReference type="EMBL" id="JADGII010000003">
    <property type="protein sequence ID" value="MBF0636008.1"/>
    <property type="molecule type" value="Genomic_DNA"/>
</dbReference>
<protein>
    <recommendedName>
        <fullName evidence="3">Tetratricopeptide repeat protein</fullName>
    </recommendedName>
</protein>
<comment type="caution">
    <text evidence="1">The sequence shown here is derived from an EMBL/GenBank/DDBJ whole genome shotgun (WGS) entry which is preliminary data.</text>
</comment>
<gene>
    <name evidence="1" type="ORF">INT08_02270</name>
</gene>
<dbReference type="SUPFAM" id="SSF48452">
    <property type="entry name" value="TPR-like"/>
    <property type="match status" value="1"/>
</dbReference>
<dbReference type="Proteomes" id="UP000619838">
    <property type="component" value="Unassembled WGS sequence"/>
</dbReference>
<dbReference type="SMART" id="SM00028">
    <property type="entry name" value="TPR"/>
    <property type="match status" value="2"/>
</dbReference>
<proteinExistence type="predicted"/>
<dbReference type="RefSeq" id="WP_175187706.1">
    <property type="nucleotide sequence ID" value="NZ_JABVZQ010000016.1"/>
</dbReference>
<organism evidence="1 2">
    <name type="scientific">Prosthecochloris ethylica</name>
    <dbReference type="NCBI Taxonomy" id="2743976"/>
    <lineage>
        <taxon>Bacteria</taxon>
        <taxon>Pseudomonadati</taxon>
        <taxon>Chlorobiota</taxon>
        <taxon>Chlorobiia</taxon>
        <taxon>Chlorobiales</taxon>
        <taxon>Chlorobiaceae</taxon>
        <taxon>Prosthecochloris</taxon>
    </lineage>
</organism>
<dbReference type="InterPro" id="IPR019734">
    <property type="entry name" value="TPR_rpt"/>
</dbReference>
<name>A0ABR9XQ93_9CHLB</name>
<accession>A0ABR9XQ93</accession>
<evidence type="ECO:0000313" key="1">
    <source>
        <dbReference type="EMBL" id="MBF0636008.1"/>
    </source>
</evidence>
<dbReference type="InterPro" id="IPR011990">
    <property type="entry name" value="TPR-like_helical_dom_sf"/>
</dbReference>
<dbReference type="Gene3D" id="1.25.40.10">
    <property type="entry name" value="Tetratricopeptide repeat domain"/>
    <property type="match status" value="2"/>
</dbReference>
<sequence length="134" mass="14799">MLKDALGNYRGTLSEVDRLLSRNRGNAMAWYDRANIRHGAGDVSGAADDYTEALRIGLRKREELLALGNRAMALSELGRLEEAIRDCTCIIDANPRNRGVLKAALLRRADLNNRIGRTGAAYLDTRAAENVTTR</sequence>
<evidence type="ECO:0008006" key="3">
    <source>
        <dbReference type="Google" id="ProtNLM"/>
    </source>
</evidence>
<reference evidence="1 2" key="1">
    <citation type="journal article" date="2020" name="Microorganisms">
        <title>Simultaneous Genome Sequencing of Prosthecochloris ethylica and Desulfuromonas acetoxidans within a Syntrophic Mixture Reveals Unique Pili and Protein Interactions.</title>
        <authorList>
            <person name="Kyndt J.A."/>
            <person name="Van Beeumen J.J."/>
            <person name="Meyer T.E."/>
        </authorList>
    </citation>
    <scope>NUCLEOTIDE SEQUENCE [LARGE SCALE GENOMIC DNA]</scope>
    <source>
        <strain evidence="1 2">N3</strain>
    </source>
</reference>
<keyword evidence="2" id="KW-1185">Reference proteome</keyword>
<evidence type="ECO:0000313" key="2">
    <source>
        <dbReference type="Proteomes" id="UP000619838"/>
    </source>
</evidence>